<organism evidence="1">
    <name type="scientific">uncultured Acidimicrobiales bacterium</name>
    <dbReference type="NCBI Taxonomy" id="310071"/>
    <lineage>
        <taxon>Bacteria</taxon>
        <taxon>Bacillati</taxon>
        <taxon>Actinomycetota</taxon>
        <taxon>Acidimicrobiia</taxon>
        <taxon>Acidimicrobiales</taxon>
        <taxon>environmental samples</taxon>
    </lineage>
</organism>
<sequence length="170" mass="19042">MKGKWAQGIVPRNFTWVIKDRLAVSERPGGYGDSHRRVRRQEEIIWIRQQGFTSIVSLLASPHNLHAYGELQVPYQHLPFGLHDEPRSVLSTLYPDMRRQLADGAKLLVHQDEVGDRLHGTIAGYLVFSNLVPESTRAIAMSEQLLSRQLGPSGRELVALARVLADEAAA</sequence>
<name>A0A6J4IPD8_9ACTN</name>
<dbReference type="AlphaFoldDB" id="A0A6J4IPD8"/>
<proteinExistence type="predicted"/>
<dbReference type="EMBL" id="CADCSY010000110">
    <property type="protein sequence ID" value="CAA9255327.1"/>
    <property type="molecule type" value="Genomic_DNA"/>
</dbReference>
<dbReference type="Gene3D" id="3.90.190.10">
    <property type="entry name" value="Protein tyrosine phosphatase superfamily"/>
    <property type="match status" value="1"/>
</dbReference>
<evidence type="ECO:0000313" key="1">
    <source>
        <dbReference type="EMBL" id="CAA9255327.1"/>
    </source>
</evidence>
<protein>
    <submittedName>
        <fullName evidence="1">Uncharacterized protein</fullName>
    </submittedName>
</protein>
<gene>
    <name evidence="1" type="ORF">AVDCRST_MAG20-2566</name>
</gene>
<accession>A0A6J4IPD8</accession>
<dbReference type="InterPro" id="IPR029021">
    <property type="entry name" value="Prot-tyrosine_phosphatase-like"/>
</dbReference>
<reference evidence="1" key="1">
    <citation type="submission" date="2020-02" db="EMBL/GenBank/DDBJ databases">
        <authorList>
            <person name="Meier V. D."/>
        </authorList>
    </citation>
    <scope>NUCLEOTIDE SEQUENCE</scope>
    <source>
        <strain evidence="1">AVDCRST_MAG20</strain>
    </source>
</reference>